<dbReference type="EMBL" id="LZRT01000094">
    <property type="protein sequence ID" value="OUM86022.1"/>
    <property type="molecule type" value="Genomic_DNA"/>
</dbReference>
<name>A0A1Y3PFA4_9BACI</name>
<dbReference type="Proteomes" id="UP000196475">
    <property type="component" value="Unassembled WGS sequence"/>
</dbReference>
<evidence type="ECO:0000313" key="2">
    <source>
        <dbReference type="EMBL" id="OUM86022.1"/>
    </source>
</evidence>
<evidence type="ECO:0000313" key="3">
    <source>
        <dbReference type="Proteomes" id="UP000196475"/>
    </source>
</evidence>
<dbReference type="InterPro" id="IPR025668">
    <property type="entry name" value="Tnp_DDE_dom"/>
</dbReference>
<sequence>MSKIKTEFSFMYQATSWKTPRRVVVIRKAQMYEDDQSQLLLDTCWQYEAMVTNLDWEPIDIWRFYNQRCCMENAIKEAKYG</sequence>
<evidence type="ECO:0000259" key="1">
    <source>
        <dbReference type="Pfam" id="PF13701"/>
    </source>
</evidence>
<proteinExistence type="predicted"/>
<feature type="domain" description="Transposase DDE" evidence="1">
    <location>
        <begin position="8"/>
        <end position="80"/>
    </location>
</feature>
<dbReference type="Pfam" id="PF13701">
    <property type="entry name" value="DDE_Tnp_1_4"/>
    <property type="match status" value="1"/>
</dbReference>
<reference evidence="3" key="1">
    <citation type="submission" date="2016-06" db="EMBL/GenBank/DDBJ databases">
        <authorList>
            <person name="Nascimento L."/>
            <person name="Pereira R.V."/>
            <person name="Martins L.F."/>
            <person name="Quaggio R.B."/>
            <person name="Silva A.M."/>
            <person name="Setubal J.C."/>
        </authorList>
    </citation>
    <scope>NUCLEOTIDE SEQUENCE [LARGE SCALE GENOMIC DNA]</scope>
</reference>
<comment type="caution">
    <text evidence="2">The sequence shown here is derived from an EMBL/GenBank/DDBJ whole genome shotgun (WGS) entry which is preliminary data.</text>
</comment>
<protein>
    <recommendedName>
        <fullName evidence="1">Transposase DDE domain-containing protein</fullName>
    </recommendedName>
</protein>
<accession>A0A1Y3PFA4</accession>
<organism evidence="2 3">
    <name type="scientific">Bacillus thermozeamaize</name>
    <dbReference type="NCBI Taxonomy" id="230954"/>
    <lineage>
        <taxon>Bacteria</taxon>
        <taxon>Bacillati</taxon>
        <taxon>Bacillota</taxon>
        <taxon>Bacilli</taxon>
        <taxon>Bacillales</taxon>
        <taxon>Bacillaceae</taxon>
        <taxon>Bacillus</taxon>
    </lineage>
</organism>
<dbReference type="AlphaFoldDB" id="A0A1Y3PFA4"/>
<gene>
    <name evidence="2" type="ORF">BAA01_01290</name>
</gene>